<name>A0A0F9H305_9ZZZZ</name>
<reference evidence="1" key="1">
    <citation type="journal article" date="2015" name="Nature">
        <title>Complex archaea that bridge the gap between prokaryotes and eukaryotes.</title>
        <authorList>
            <person name="Spang A."/>
            <person name="Saw J.H."/>
            <person name="Jorgensen S.L."/>
            <person name="Zaremba-Niedzwiedzka K."/>
            <person name="Martijn J."/>
            <person name="Lind A.E."/>
            <person name="van Eijk R."/>
            <person name="Schleper C."/>
            <person name="Guy L."/>
            <person name="Ettema T.J."/>
        </authorList>
    </citation>
    <scope>NUCLEOTIDE SEQUENCE</scope>
</reference>
<dbReference type="EMBL" id="LAZR01024186">
    <property type="protein sequence ID" value="KKL76005.1"/>
    <property type="molecule type" value="Genomic_DNA"/>
</dbReference>
<protein>
    <submittedName>
        <fullName evidence="1">Uncharacterized protein</fullName>
    </submittedName>
</protein>
<gene>
    <name evidence="1" type="ORF">LCGC14_2049180</name>
</gene>
<proteinExistence type="predicted"/>
<sequence>MDEAIMKAIRIALEDFGIDWILKKRGTKFIDLLNEIELALSKVIIYG</sequence>
<organism evidence="1">
    <name type="scientific">marine sediment metagenome</name>
    <dbReference type="NCBI Taxonomy" id="412755"/>
    <lineage>
        <taxon>unclassified sequences</taxon>
        <taxon>metagenomes</taxon>
        <taxon>ecological metagenomes</taxon>
    </lineage>
</organism>
<accession>A0A0F9H305</accession>
<evidence type="ECO:0000313" key="1">
    <source>
        <dbReference type="EMBL" id="KKL76005.1"/>
    </source>
</evidence>
<comment type="caution">
    <text evidence="1">The sequence shown here is derived from an EMBL/GenBank/DDBJ whole genome shotgun (WGS) entry which is preliminary data.</text>
</comment>
<dbReference type="AlphaFoldDB" id="A0A0F9H305"/>